<comment type="function">
    <text evidence="6">Acts as a GTPase-activating protein for RAB35. Together with RAB35 may be involved in regulation of insulin-induced glucose transporter SLC2A4/GLUT4 translocation to the plasma membrane in adipocytes.</text>
</comment>
<dbReference type="InterPro" id="IPR000195">
    <property type="entry name" value="Rab-GAP-TBC_dom"/>
</dbReference>
<dbReference type="GO" id="GO:0005737">
    <property type="term" value="C:cytoplasm"/>
    <property type="evidence" value="ECO:0007669"/>
    <property type="project" value="UniProtKB-SubCell"/>
</dbReference>
<evidence type="ECO:0000259" key="9">
    <source>
        <dbReference type="PROSITE" id="PS50086"/>
    </source>
</evidence>
<dbReference type="Ensembl" id="ENSSLUT00000048724.1">
    <property type="protein sequence ID" value="ENSSLUP00000047280.1"/>
    <property type="gene ID" value="ENSSLUG00000020760.1"/>
</dbReference>
<dbReference type="GeneTree" id="ENSGT00940000158674"/>
<dbReference type="AlphaFoldDB" id="A0A8C9ZWU8"/>
<evidence type="ECO:0000313" key="11">
    <source>
        <dbReference type="Proteomes" id="UP000694568"/>
    </source>
</evidence>
<dbReference type="GO" id="GO:0016020">
    <property type="term" value="C:membrane"/>
    <property type="evidence" value="ECO:0007669"/>
    <property type="project" value="UniProtKB-SubCell"/>
</dbReference>
<dbReference type="GO" id="GO:0006886">
    <property type="term" value="P:intracellular protein transport"/>
    <property type="evidence" value="ECO:0007669"/>
    <property type="project" value="TreeGrafter"/>
</dbReference>
<dbReference type="Gene3D" id="1.10.8.270">
    <property type="entry name" value="putative rabgap domain of human tbc1 domain family member 14 like domains"/>
    <property type="match status" value="1"/>
</dbReference>
<dbReference type="SMART" id="SM00164">
    <property type="entry name" value="TBC"/>
    <property type="match status" value="1"/>
</dbReference>
<evidence type="ECO:0000256" key="4">
    <source>
        <dbReference type="ARBA" id="ARBA00022490"/>
    </source>
</evidence>
<dbReference type="FunFam" id="1.10.10.750:FF:000007">
    <property type="entry name" value="TBC1 domain family member"/>
    <property type="match status" value="1"/>
</dbReference>
<dbReference type="SUPFAM" id="SSF47923">
    <property type="entry name" value="Ypt/Rab-GAP domain of gyp1p"/>
    <property type="match status" value="2"/>
</dbReference>
<keyword evidence="11" id="KW-1185">Reference proteome</keyword>
<evidence type="ECO:0000256" key="7">
    <source>
        <dbReference type="ARBA" id="ARBA00064536"/>
    </source>
</evidence>
<evidence type="ECO:0000256" key="8">
    <source>
        <dbReference type="ARBA" id="ARBA00067477"/>
    </source>
</evidence>
<evidence type="ECO:0000256" key="1">
    <source>
        <dbReference type="ARBA" id="ARBA00004370"/>
    </source>
</evidence>
<organism evidence="10 11">
    <name type="scientific">Sander lucioperca</name>
    <name type="common">Pike-perch</name>
    <name type="synonym">Perca lucioperca</name>
    <dbReference type="NCBI Taxonomy" id="283035"/>
    <lineage>
        <taxon>Eukaryota</taxon>
        <taxon>Metazoa</taxon>
        <taxon>Chordata</taxon>
        <taxon>Craniata</taxon>
        <taxon>Vertebrata</taxon>
        <taxon>Euteleostomi</taxon>
        <taxon>Actinopterygii</taxon>
        <taxon>Neopterygii</taxon>
        <taxon>Teleostei</taxon>
        <taxon>Neoteleostei</taxon>
        <taxon>Acanthomorphata</taxon>
        <taxon>Eupercaria</taxon>
        <taxon>Perciformes</taxon>
        <taxon>Percoidei</taxon>
        <taxon>Percidae</taxon>
        <taxon>Luciopercinae</taxon>
        <taxon>Sander</taxon>
    </lineage>
</organism>
<dbReference type="GO" id="GO:0005096">
    <property type="term" value="F:GTPase activator activity"/>
    <property type="evidence" value="ECO:0007669"/>
    <property type="project" value="UniProtKB-KW"/>
</dbReference>
<protein>
    <recommendedName>
        <fullName evidence="8">TBC1 domain family member 13</fullName>
    </recommendedName>
</protein>
<dbReference type="PANTHER" id="PTHR22957">
    <property type="entry name" value="TBC1 DOMAIN FAMILY MEMBER GTPASE-ACTIVATING PROTEIN"/>
    <property type="match status" value="1"/>
</dbReference>
<dbReference type="Proteomes" id="UP000694568">
    <property type="component" value="Unplaced"/>
</dbReference>
<feature type="domain" description="Rab-GAP TBC" evidence="9">
    <location>
        <begin position="34"/>
        <end position="315"/>
    </location>
</feature>
<evidence type="ECO:0000256" key="5">
    <source>
        <dbReference type="ARBA" id="ARBA00023136"/>
    </source>
</evidence>
<proteinExistence type="predicted"/>
<dbReference type="PROSITE" id="PS50086">
    <property type="entry name" value="TBC_RABGAP"/>
    <property type="match status" value="1"/>
</dbReference>
<evidence type="ECO:0000313" key="10">
    <source>
        <dbReference type="Ensembl" id="ENSSLUP00000047280.1"/>
    </source>
</evidence>
<dbReference type="Gene3D" id="1.10.472.80">
    <property type="entry name" value="Ypt/Rab-GAP domain of gyp1p, domain 3"/>
    <property type="match status" value="1"/>
</dbReference>
<dbReference type="FunFam" id="1.10.472.80:FF:000009">
    <property type="entry name" value="TBC1 domain family member 13"/>
    <property type="match status" value="1"/>
</dbReference>
<sequence length="370" mass="43640">MFFSYFRIQEFKVALSEENINLKTLRELCFNGIPFEGGIRALCWKILLNYLPLDQTLWESFLKKQREVYSQFLKEMIIQPGIAKANLGLFREDVTMEDHPLNPNPDSRWNNYFKDNEILLQIDKDVRRLYPDMAFFQRPTDYPCQLILDPQNDYETLRRRVEQTTLKAQTVNRNRSGVTNVSNKNLLQNSCASCVNTLRGMNEIVGPIYYTFATDPNSQWKEHAEADTFFCFTNLMSENRDNFIKSLDDSQCGITYKMESVYSMLKDKDLELYLKLEEQNIKPQYFTFRWLTLLLSQEFLLPDVIRIWDTLFSDQDRFHFLILVCCAMLILIRDNLLAGDFTVNMRSLQDYPISDVHTILIKAKDLQDNS</sequence>
<keyword evidence="4" id="KW-0963">Cytoplasm</keyword>
<comment type="subcellular location">
    <subcellularLocation>
        <location evidence="2">Cytoplasm</location>
    </subcellularLocation>
    <subcellularLocation>
        <location evidence="1">Membrane</location>
    </subcellularLocation>
</comment>
<reference evidence="10" key="1">
    <citation type="submission" date="2025-08" db="UniProtKB">
        <authorList>
            <consortium name="Ensembl"/>
        </authorList>
    </citation>
    <scope>IDENTIFICATION</scope>
</reference>
<gene>
    <name evidence="10" type="primary">tbc1d13</name>
</gene>
<dbReference type="FunFam" id="1.10.8.270:FF:000019">
    <property type="entry name" value="TBC1 domain family member 13"/>
    <property type="match status" value="1"/>
</dbReference>
<reference evidence="10" key="2">
    <citation type="submission" date="2025-09" db="UniProtKB">
        <authorList>
            <consortium name="Ensembl"/>
        </authorList>
    </citation>
    <scope>IDENTIFICATION</scope>
</reference>
<keyword evidence="5" id="KW-0472">Membrane</keyword>
<dbReference type="InterPro" id="IPR035969">
    <property type="entry name" value="Rab-GAP_TBC_sf"/>
</dbReference>
<evidence type="ECO:0000256" key="6">
    <source>
        <dbReference type="ARBA" id="ARBA00059763"/>
    </source>
</evidence>
<evidence type="ECO:0000256" key="2">
    <source>
        <dbReference type="ARBA" id="ARBA00004496"/>
    </source>
</evidence>
<dbReference type="Pfam" id="PF00566">
    <property type="entry name" value="RabGAP-TBC"/>
    <property type="match status" value="1"/>
</dbReference>
<dbReference type="Gene3D" id="1.10.10.750">
    <property type="entry name" value="Ypt/Rab-GAP domain of gyp1p, domain 1"/>
    <property type="match status" value="1"/>
</dbReference>
<keyword evidence="3" id="KW-0343">GTPase activation</keyword>
<dbReference type="PANTHER" id="PTHR22957:SF27">
    <property type="entry name" value="TBC1 DOMAIN FAMILY MEMBER 13"/>
    <property type="match status" value="1"/>
</dbReference>
<comment type="subunit">
    <text evidence="7">Interacts with RAB1A and RAB10; in a GTP-dependent manner.</text>
</comment>
<evidence type="ECO:0000256" key="3">
    <source>
        <dbReference type="ARBA" id="ARBA00022468"/>
    </source>
</evidence>
<name>A0A8C9ZWU8_SANLU</name>
<accession>A0A8C9ZWU8</accession>